<keyword evidence="1 4" id="KW-0378">Hydrolase</keyword>
<evidence type="ECO:0000313" key="5">
    <source>
        <dbReference type="Proteomes" id="UP000245839"/>
    </source>
</evidence>
<protein>
    <submittedName>
        <fullName evidence="3">Alpha/beta hydrolase family protein</fullName>
    </submittedName>
    <submittedName>
        <fullName evidence="4">Alpha/beta hydrolase fold</fullName>
    </submittedName>
</protein>
<organism evidence="4 6">
    <name type="scientific">Jannaschia seohaensis</name>
    <dbReference type="NCBI Taxonomy" id="475081"/>
    <lineage>
        <taxon>Bacteria</taxon>
        <taxon>Pseudomonadati</taxon>
        <taxon>Pseudomonadota</taxon>
        <taxon>Alphaproteobacteria</taxon>
        <taxon>Rhodobacterales</taxon>
        <taxon>Roseobacteraceae</taxon>
        <taxon>Jannaschia</taxon>
    </lineage>
</organism>
<evidence type="ECO:0000313" key="6">
    <source>
        <dbReference type="Proteomes" id="UP000251571"/>
    </source>
</evidence>
<evidence type="ECO:0000313" key="3">
    <source>
        <dbReference type="EMBL" id="PWJ19107.1"/>
    </source>
</evidence>
<accession>A0A2Y9AU25</accession>
<reference evidence="3 5" key="2">
    <citation type="submission" date="2018-03" db="EMBL/GenBank/DDBJ databases">
        <title>Genomic Encyclopedia of Archaeal and Bacterial Type Strains, Phase II (KMG-II): from individual species to whole genera.</title>
        <authorList>
            <person name="Goeker M."/>
        </authorList>
    </citation>
    <scope>NUCLEOTIDE SEQUENCE [LARGE SCALE GENOMIC DNA]</scope>
    <source>
        <strain evidence="3 5">DSM 25227</strain>
    </source>
</reference>
<dbReference type="Proteomes" id="UP000251571">
    <property type="component" value="Unassembled WGS sequence"/>
</dbReference>
<dbReference type="AlphaFoldDB" id="A0A2Y9AU25"/>
<name>A0A2Y9AU25_9RHOB</name>
<dbReference type="InterPro" id="IPR013094">
    <property type="entry name" value="AB_hydrolase_3"/>
</dbReference>
<gene>
    <name evidence="3" type="ORF">BCF38_10436</name>
    <name evidence="4" type="ORF">SAMN05421539_10436</name>
</gene>
<sequence>MDGWGRMNRAALDDAYQVRAYIPGGDDYPARWAKAAAAFRAAHPPETIPVGPAAVDLFRPEGEAAGLMVFVHGGYWHLFGREDWSHFAEGGLAQGYAVAMVGYPLAPGVRIAEITAHVARAIDAVAALVEGPIHLTGHSAGGHLAARMVMADAAPSCLDRIVACVPISPVTDLRPLVALSMNAELRLDTAEAVAESPCLGAPLPGRRIAVHVGEAERPSFHWQAKALATAWDVPLRIAAGRHHFDVIDALRDPGSALMADILG</sequence>
<dbReference type="RefSeq" id="WP_245947418.1">
    <property type="nucleotide sequence ID" value="NZ_QGDJ01000004.1"/>
</dbReference>
<dbReference type="InterPro" id="IPR029058">
    <property type="entry name" value="AB_hydrolase_fold"/>
</dbReference>
<dbReference type="Gene3D" id="3.40.50.1820">
    <property type="entry name" value="alpha/beta hydrolase"/>
    <property type="match status" value="1"/>
</dbReference>
<dbReference type="SUPFAM" id="SSF53474">
    <property type="entry name" value="alpha/beta-Hydrolases"/>
    <property type="match status" value="1"/>
</dbReference>
<evidence type="ECO:0000259" key="2">
    <source>
        <dbReference type="Pfam" id="PF07859"/>
    </source>
</evidence>
<evidence type="ECO:0000256" key="1">
    <source>
        <dbReference type="ARBA" id="ARBA00022801"/>
    </source>
</evidence>
<evidence type="ECO:0000313" key="4">
    <source>
        <dbReference type="EMBL" id="SSA45739.1"/>
    </source>
</evidence>
<dbReference type="PANTHER" id="PTHR48081">
    <property type="entry name" value="AB HYDROLASE SUPERFAMILY PROTEIN C4A8.06C"/>
    <property type="match status" value="1"/>
</dbReference>
<reference evidence="4 6" key="1">
    <citation type="submission" date="2016-10" db="EMBL/GenBank/DDBJ databases">
        <authorList>
            <person name="Cai Z."/>
        </authorList>
    </citation>
    <scope>NUCLEOTIDE SEQUENCE [LARGE SCALE GENOMIC DNA]</scope>
    <source>
        <strain evidence="4 6">DSM 25227</strain>
    </source>
</reference>
<dbReference type="EMBL" id="UETC01000004">
    <property type="protein sequence ID" value="SSA45739.1"/>
    <property type="molecule type" value="Genomic_DNA"/>
</dbReference>
<proteinExistence type="predicted"/>
<dbReference type="EMBL" id="QGDJ01000004">
    <property type="protein sequence ID" value="PWJ19107.1"/>
    <property type="molecule type" value="Genomic_DNA"/>
</dbReference>
<keyword evidence="5" id="KW-1185">Reference proteome</keyword>
<dbReference type="PANTHER" id="PTHR48081:SF33">
    <property type="entry name" value="KYNURENINE FORMAMIDASE"/>
    <property type="match status" value="1"/>
</dbReference>
<feature type="domain" description="Alpha/beta hydrolase fold-3" evidence="2">
    <location>
        <begin position="68"/>
        <end position="176"/>
    </location>
</feature>
<dbReference type="InterPro" id="IPR050300">
    <property type="entry name" value="GDXG_lipolytic_enzyme"/>
</dbReference>
<dbReference type="Proteomes" id="UP000245839">
    <property type="component" value="Unassembled WGS sequence"/>
</dbReference>
<dbReference type="GO" id="GO:0016787">
    <property type="term" value="F:hydrolase activity"/>
    <property type="evidence" value="ECO:0007669"/>
    <property type="project" value="UniProtKB-KW"/>
</dbReference>
<dbReference type="Pfam" id="PF07859">
    <property type="entry name" value="Abhydrolase_3"/>
    <property type="match status" value="1"/>
</dbReference>